<proteinExistence type="predicted"/>
<organism evidence="1 2">
    <name type="scientific">Gossypium darwinii</name>
    <name type="common">Darwin's cotton</name>
    <name type="synonym">Gossypium barbadense var. darwinii</name>
    <dbReference type="NCBI Taxonomy" id="34276"/>
    <lineage>
        <taxon>Eukaryota</taxon>
        <taxon>Viridiplantae</taxon>
        <taxon>Streptophyta</taxon>
        <taxon>Embryophyta</taxon>
        <taxon>Tracheophyta</taxon>
        <taxon>Spermatophyta</taxon>
        <taxon>Magnoliopsida</taxon>
        <taxon>eudicotyledons</taxon>
        <taxon>Gunneridae</taxon>
        <taxon>Pentapetalae</taxon>
        <taxon>rosids</taxon>
        <taxon>malvids</taxon>
        <taxon>Malvales</taxon>
        <taxon>Malvaceae</taxon>
        <taxon>Malvoideae</taxon>
        <taxon>Gossypium</taxon>
    </lineage>
</organism>
<dbReference type="AlphaFoldDB" id="A0A5D2CML2"/>
<gene>
    <name evidence="1" type="ORF">ES288_D05G341100v1</name>
</gene>
<sequence length="62" mass="7102">MSFESLSKIICEKPISYANYNPWSAVITSATVVVVTSQETSVNIHFYSVRWRRVPVDHLTRS</sequence>
<evidence type="ECO:0000313" key="2">
    <source>
        <dbReference type="Proteomes" id="UP000323506"/>
    </source>
</evidence>
<accession>A0A5D2CML2</accession>
<name>A0A5D2CML2_GOSDA</name>
<protein>
    <submittedName>
        <fullName evidence="1">Uncharacterized protein</fullName>
    </submittedName>
</protein>
<reference evidence="1 2" key="1">
    <citation type="submission" date="2019-06" db="EMBL/GenBank/DDBJ databases">
        <title>WGS assembly of Gossypium darwinii.</title>
        <authorList>
            <person name="Chen Z.J."/>
            <person name="Sreedasyam A."/>
            <person name="Ando A."/>
            <person name="Song Q."/>
            <person name="De L."/>
            <person name="Hulse-Kemp A."/>
            <person name="Ding M."/>
            <person name="Ye W."/>
            <person name="Kirkbride R."/>
            <person name="Jenkins J."/>
            <person name="Plott C."/>
            <person name="Lovell J."/>
            <person name="Lin Y.-M."/>
            <person name="Vaughn R."/>
            <person name="Liu B."/>
            <person name="Li W."/>
            <person name="Simpson S."/>
            <person name="Scheffler B."/>
            <person name="Saski C."/>
            <person name="Grover C."/>
            <person name="Hu G."/>
            <person name="Conover J."/>
            <person name="Carlson J."/>
            <person name="Shu S."/>
            <person name="Boston L."/>
            <person name="Williams M."/>
            <person name="Peterson D."/>
            <person name="Mcgee K."/>
            <person name="Jones D."/>
            <person name="Wendel J."/>
            <person name="Stelly D."/>
            <person name="Grimwood J."/>
            <person name="Schmutz J."/>
        </authorList>
    </citation>
    <scope>NUCLEOTIDE SEQUENCE [LARGE SCALE GENOMIC DNA]</scope>
    <source>
        <strain evidence="1">1808015.09</strain>
    </source>
</reference>
<evidence type="ECO:0000313" key="1">
    <source>
        <dbReference type="EMBL" id="TYG70774.1"/>
    </source>
</evidence>
<dbReference type="Proteomes" id="UP000323506">
    <property type="component" value="Chromosome D05"/>
</dbReference>
<keyword evidence="2" id="KW-1185">Reference proteome</keyword>
<dbReference type="EMBL" id="CM017705">
    <property type="protein sequence ID" value="TYG70774.1"/>
    <property type="molecule type" value="Genomic_DNA"/>
</dbReference>